<dbReference type="InterPro" id="IPR014729">
    <property type="entry name" value="Rossmann-like_a/b/a_fold"/>
</dbReference>
<dbReference type="OrthoDB" id="9763290at2"/>
<proteinExistence type="inferred from homology"/>
<dbReference type="Proteomes" id="UP000188613">
    <property type="component" value="Unassembled WGS sequence"/>
</dbReference>
<evidence type="ECO:0000256" key="10">
    <source>
        <dbReference type="PIRSR" id="PIRSR001589-2"/>
    </source>
</evidence>
<dbReference type="Pfam" id="PF00733">
    <property type="entry name" value="Asn_synthase"/>
    <property type="match status" value="1"/>
</dbReference>
<feature type="domain" description="Glutamine amidotransferase type-2" evidence="11">
    <location>
        <begin position="2"/>
        <end position="211"/>
    </location>
</feature>
<dbReference type="Gene3D" id="3.60.20.10">
    <property type="entry name" value="Glutamine Phosphoribosylpyrophosphate, subunit 1, domain 1"/>
    <property type="match status" value="1"/>
</dbReference>
<dbReference type="EMBL" id="MSFI01000019">
    <property type="protein sequence ID" value="OMP66630.1"/>
    <property type="molecule type" value="Genomic_DNA"/>
</dbReference>
<dbReference type="InterPro" id="IPR001962">
    <property type="entry name" value="Asn_synthase"/>
</dbReference>
<sequence>MCGLVGFVALKNEYNVENLNKMLSLIKHRGPDFQNTYNEKNVFLGHARLSILDLSHLGNQPMKYKGYNIIFNGEIYNYLEIRNQLVEKGHRFNSNTDTEVILHAYEEWGRKCLSFFRGMWSFVIYDSEKNEIFGSRDRFGIKPFYFINNNNIFAFSSEIKPLLSLPKIKSNVNFSTLSSYLMINIINSDNETFFGDIYQLEPGNYFIYDLNSKTMDIIKYYDLLKESNKHDRVSYEEFQDTLDRSFQLHVRSDVPIGTCLSGGLDSSIVTASSTKLVNKYPIRAVTAQSESSKNDESQFAKMVVDYLGIEGNKIKPTYKNFEEDIEKCLYIQEEPVGGPSVFMQYSVMQKAKDLNLKVMLDGQGGDEAFLGYERYYAFYLSGLIKKGHVLRSLKEYSLMTRNSKLDSIALLKYYLYFNNLNVRKKHLSSRHTDLRQEYVVKGLNKLDDLGYSSNNLESMQITELTKTNLPNLLKNEDRNSMAASIEARVPFVDHKLIELALKLPTESKIQNGYTKYSLRKYIDRKLPDDIVWRKNKIGFEAPSDLWLKAHSKIIEDEINNSKVLKEMYSTLPNLETLSLKELWKLYNISIWEKQYIR</sequence>
<feature type="binding site" evidence="10">
    <location>
        <position position="97"/>
    </location>
    <ligand>
        <name>L-glutamine</name>
        <dbReference type="ChEBI" id="CHEBI:58359"/>
    </ligand>
</feature>
<organism evidence="12 13">
    <name type="scientific">Domibacillus epiphyticus</name>
    <dbReference type="NCBI Taxonomy" id="1714355"/>
    <lineage>
        <taxon>Bacteria</taxon>
        <taxon>Bacillati</taxon>
        <taxon>Bacillota</taxon>
        <taxon>Bacilli</taxon>
        <taxon>Bacillales</taxon>
        <taxon>Bacillaceae</taxon>
        <taxon>Domibacillus</taxon>
    </lineage>
</organism>
<dbReference type="GO" id="GO:0005524">
    <property type="term" value="F:ATP binding"/>
    <property type="evidence" value="ECO:0007669"/>
    <property type="project" value="UniProtKB-KW"/>
</dbReference>
<dbReference type="InterPro" id="IPR033738">
    <property type="entry name" value="AsnB_N"/>
</dbReference>
<name>A0A1V2A6T3_9BACI</name>
<comment type="catalytic activity">
    <reaction evidence="8">
        <text>L-aspartate + L-glutamine + ATP + H2O = L-asparagine + L-glutamate + AMP + diphosphate + H(+)</text>
        <dbReference type="Rhea" id="RHEA:12228"/>
        <dbReference type="ChEBI" id="CHEBI:15377"/>
        <dbReference type="ChEBI" id="CHEBI:15378"/>
        <dbReference type="ChEBI" id="CHEBI:29985"/>
        <dbReference type="ChEBI" id="CHEBI:29991"/>
        <dbReference type="ChEBI" id="CHEBI:30616"/>
        <dbReference type="ChEBI" id="CHEBI:33019"/>
        <dbReference type="ChEBI" id="CHEBI:58048"/>
        <dbReference type="ChEBI" id="CHEBI:58359"/>
        <dbReference type="ChEBI" id="CHEBI:456215"/>
        <dbReference type="EC" id="6.3.5.4"/>
    </reaction>
</comment>
<evidence type="ECO:0000256" key="7">
    <source>
        <dbReference type="ARBA" id="ARBA00022962"/>
    </source>
</evidence>
<evidence type="ECO:0000256" key="1">
    <source>
        <dbReference type="ARBA" id="ARBA00005187"/>
    </source>
</evidence>
<dbReference type="SUPFAM" id="SSF52402">
    <property type="entry name" value="Adenine nucleotide alpha hydrolases-like"/>
    <property type="match status" value="1"/>
</dbReference>
<keyword evidence="5 10" id="KW-0067">ATP-binding</keyword>
<evidence type="ECO:0000313" key="13">
    <source>
        <dbReference type="Proteomes" id="UP000188613"/>
    </source>
</evidence>
<evidence type="ECO:0000256" key="6">
    <source>
        <dbReference type="ARBA" id="ARBA00022888"/>
    </source>
</evidence>
<keyword evidence="4 10" id="KW-0547">Nucleotide-binding</keyword>
<dbReference type="Gene3D" id="3.40.50.620">
    <property type="entry name" value="HUPs"/>
    <property type="match status" value="1"/>
</dbReference>
<dbReference type="SUPFAM" id="SSF56235">
    <property type="entry name" value="N-terminal nucleophile aminohydrolases (Ntn hydrolases)"/>
    <property type="match status" value="1"/>
</dbReference>
<keyword evidence="6 9" id="KW-0061">Asparagine biosynthesis</keyword>
<dbReference type="NCBIfam" id="TIGR01536">
    <property type="entry name" value="asn_synth_AEB"/>
    <property type="match status" value="1"/>
</dbReference>
<dbReference type="CDD" id="cd01991">
    <property type="entry name" value="Asn_synthase_B_C"/>
    <property type="match status" value="1"/>
</dbReference>
<dbReference type="Pfam" id="PF13537">
    <property type="entry name" value="GATase_7"/>
    <property type="match status" value="1"/>
</dbReference>
<dbReference type="PANTHER" id="PTHR43284:SF1">
    <property type="entry name" value="ASPARAGINE SYNTHETASE"/>
    <property type="match status" value="1"/>
</dbReference>
<evidence type="ECO:0000256" key="8">
    <source>
        <dbReference type="ARBA" id="ARBA00048741"/>
    </source>
</evidence>
<comment type="similarity">
    <text evidence="2">Belongs to the asparagine synthetase family.</text>
</comment>
<evidence type="ECO:0000256" key="4">
    <source>
        <dbReference type="ARBA" id="ARBA00022741"/>
    </source>
</evidence>
<dbReference type="CDD" id="cd00712">
    <property type="entry name" value="AsnB"/>
    <property type="match status" value="1"/>
</dbReference>
<dbReference type="GO" id="GO:0004066">
    <property type="term" value="F:asparagine synthase (glutamine-hydrolyzing) activity"/>
    <property type="evidence" value="ECO:0007669"/>
    <property type="project" value="UniProtKB-EC"/>
</dbReference>
<evidence type="ECO:0000313" key="12">
    <source>
        <dbReference type="EMBL" id="OMP66630.1"/>
    </source>
</evidence>
<dbReference type="InterPro" id="IPR051786">
    <property type="entry name" value="ASN_synthetase/amidase"/>
</dbReference>
<keyword evidence="7 9" id="KW-0315">Glutamine amidotransferase</keyword>
<dbReference type="AlphaFoldDB" id="A0A1V2A6T3"/>
<evidence type="ECO:0000259" key="11">
    <source>
        <dbReference type="PROSITE" id="PS51278"/>
    </source>
</evidence>
<dbReference type="STRING" id="1714355.BTO28_11345"/>
<dbReference type="RefSeq" id="WP_076766313.1">
    <property type="nucleotide sequence ID" value="NZ_MSFI01000019.1"/>
</dbReference>
<dbReference type="EC" id="6.3.5.4" evidence="3"/>
<evidence type="ECO:0000256" key="9">
    <source>
        <dbReference type="PIRSR" id="PIRSR001589-1"/>
    </source>
</evidence>
<comment type="caution">
    <text evidence="12">The sequence shown here is derived from an EMBL/GenBank/DDBJ whole genome shotgun (WGS) entry which is preliminary data.</text>
</comment>
<dbReference type="InterPro" id="IPR017932">
    <property type="entry name" value="GATase_2_dom"/>
</dbReference>
<dbReference type="InterPro" id="IPR029055">
    <property type="entry name" value="Ntn_hydrolases_N"/>
</dbReference>
<dbReference type="GO" id="GO:0005829">
    <property type="term" value="C:cytosol"/>
    <property type="evidence" value="ECO:0007669"/>
    <property type="project" value="TreeGrafter"/>
</dbReference>
<evidence type="ECO:0000256" key="5">
    <source>
        <dbReference type="ARBA" id="ARBA00022840"/>
    </source>
</evidence>
<dbReference type="PANTHER" id="PTHR43284">
    <property type="entry name" value="ASPARAGINE SYNTHETASE (GLUTAMINE-HYDROLYZING)"/>
    <property type="match status" value="1"/>
</dbReference>
<dbReference type="InterPro" id="IPR006426">
    <property type="entry name" value="Asn_synth_AEB"/>
</dbReference>
<comment type="pathway">
    <text evidence="1">Amino-acid biosynthesis; L-asparagine biosynthesis; L-asparagine from L-aspartate (L-Gln route): step 1/1.</text>
</comment>
<accession>A0A1V2A6T3</accession>
<dbReference type="PROSITE" id="PS51278">
    <property type="entry name" value="GATASE_TYPE_2"/>
    <property type="match status" value="1"/>
</dbReference>
<gene>
    <name evidence="12" type="ORF">BTO28_11345</name>
</gene>
<protein>
    <recommendedName>
        <fullName evidence="3">asparagine synthase (glutamine-hydrolyzing)</fullName>
        <ecNumber evidence="3">6.3.5.4</ecNumber>
    </recommendedName>
</protein>
<keyword evidence="13" id="KW-1185">Reference proteome</keyword>
<keyword evidence="9" id="KW-0028">Amino-acid biosynthesis</keyword>
<feature type="active site" description="For GATase activity" evidence="9">
    <location>
        <position position="2"/>
    </location>
</feature>
<reference evidence="12 13" key="1">
    <citation type="submission" date="2016-12" db="EMBL/GenBank/DDBJ databases">
        <title>Domibacillus sp. SAB 38T whole genome sequencing.</title>
        <authorList>
            <person name="Verma A."/>
            <person name="Ojha A.K."/>
            <person name="Krishnamurthi S."/>
        </authorList>
    </citation>
    <scope>NUCLEOTIDE SEQUENCE [LARGE SCALE GENOMIC DNA]</scope>
    <source>
        <strain evidence="12 13">SAB 38</strain>
    </source>
</reference>
<dbReference type="PIRSF" id="PIRSF001589">
    <property type="entry name" value="Asn_synthetase_glu-h"/>
    <property type="match status" value="1"/>
</dbReference>
<dbReference type="GO" id="GO:0006529">
    <property type="term" value="P:asparagine biosynthetic process"/>
    <property type="evidence" value="ECO:0007669"/>
    <property type="project" value="UniProtKB-KW"/>
</dbReference>
<evidence type="ECO:0000256" key="2">
    <source>
        <dbReference type="ARBA" id="ARBA00005752"/>
    </source>
</evidence>
<evidence type="ECO:0000256" key="3">
    <source>
        <dbReference type="ARBA" id="ARBA00012737"/>
    </source>
</evidence>